<proteinExistence type="inferred from homology"/>
<evidence type="ECO:0000256" key="4">
    <source>
        <dbReference type="ARBA" id="ARBA00023136"/>
    </source>
</evidence>
<evidence type="ECO:0000313" key="8">
    <source>
        <dbReference type="Proteomes" id="UP001589688"/>
    </source>
</evidence>
<feature type="domain" description="RagB/SusD" evidence="6">
    <location>
        <begin position="351"/>
        <end position="508"/>
    </location>
</feature>
<dbReference type="InterPro" id="IPR011990">
    <property type="entry name" value="TPR-like_helical_dom_sf"/>
</dbReference>
<name>A0ABV5ZGC2_9BACT</name>
<comment type="caution">
    <text evidence="7">The sequence shown here is derived from an EMBL/GenBank/DDBJ whole genome shotgun (WGS) entry which is preliminary data.</text>
</comment>
<evidence type="ECO:0000256" key="2">
    <source>
        <dbReference type="ARBA" id="ARBA00006275"/>
    </source>
</evidence>
<keyword evidence="8" id="KW-1185">Reference proteome</keyword>
<dbReference type="EMBL" id="JBHLZF010000001">
    <property type="protein sequence ID" value="MFB9896422.1"/>
    <property type="molecule type" value="Genomic_DNA"/>
</dbReference>
<sequence length="545" mass="61481">MMLLGVMALGNTSCSDMMDINSSRVAFEEDNRLDNANDTIYSLIGILAKAQAVADRCIIMGELRADLMTTDPTFATTDLKEIENFETSSSNKYADKRDFYTIINNCNYAIERMDTAIVEGITQVMKPEYAQIKTIRAWTYLQMALIFGKVNYFTKPLTNIGALEGSYKTMGLDELTATLITDLEPYANERPLSYGSVDGWNSSEFFIPTKMLLGDLYLYNNNYEKAAQSYYGLINERNMTIGTNYANYYTSDTRSDANLSNNAAYKYDIITRLVFDSDLRSFHSQIRHLTYSDKPCLLPASQFVNDMARRNYFHTTNNTAISRYFIGDLRGCVELNSGKILPAAYGPVTMGEATQKTLITKYYNNLNGSESDLLTHRPLTSLAICRPSMLYLRYAEAINRLGKPSIAFAALKYGLNDKTISDTLKVDSNEVKNLPAYINFKSSKFDGNRGVSARGCGLGVQFDTKLYVIPKIATLSDSIEYVENCILQEMAAETCFEGNRFFDLLRISHHRSNHPRLMVGKVAMKPSVGEALRQKLEDIDNWWVK</sequence>
<dbReference type="SUPFAM" id="SSF48452">
    <property type="entry name" value="TPR-like"/>
    <property type="match status" value="1"/>
</dbReference>
<evidence type="ECO:0000256" key="1">
    <source>
        <dbReference type="ARBA" id="ARBA00004442"/>
    </source>
</evidence>
<evidence type="ECO:0000256" key="5">
    <source>
        <dbReference type="ARBA" id="ARBA00023237"/>
    </source>
</evidence>
<evidence type="ECO:0000259" key="6">
    <source>
        <dbReference type="Pfam" id="PF07980"/>
    </source>
</evidence>
<comment type="subcellular location">
    <subcellularLocation>
        <location evidence="1">Cell outer membrane</location>
    </subcellularLocation>
</comment>
<gene>
    <name evidence="7" type="ORF">ACFFK8_00910</name>
</gene>
<dbReference type="Pfam" id="PF07980">
    <property type="entry name" value="SusD_RagB"/>
    <property type="match status" value="1"/>
</dbReference>
<organism evidence="7 8">
    <name type="scientific">Hallella seregens ATCC 51272</name>
    <dbReference type="NCBI Taxonomy" id="1336250"/>
    <lineage>
        <taxon>Bacteria</taxon>
        <taxon>Pseudomonadati</taxon>
        <taxon>Bacteroidota</taxon>
        <taxon>Bacteroidia</taxon>
        <taxon>Bacteroidales</taxon>
        <taxon>Prevotellaceae</taxon>
        <taxon>Hallella</taxon>
    </lineage>
</organism>
<protein>
    <submittedName>
        <fullName evidence="7">RagB/SusD family nutrient uptake outer membrane protein</fullName>
    </submittedName>
</protein>
<dbReference type="RefSeq" id="WP_390182602.1">
    <property type="nucleotide sequence ID" value="NZ_JBHLZF010000001.1"/>
</dbReference>
<comment type="similarity">
    <text evidence="2">Belongs to the SusD family.</text>
</comment>
<evidence type="ECO:0000313" key="7">
    <source>
        <dbReference type="EMBL" id="MFB9896422.1"/>
    </source>
</evidence>
<reference evidence="7 8" key="1">
    <citation type="submission" date="2024-09" db="EMBL/GenBank/DDBJ databases">
        <authorList>
            <person name="Sun Q."/>
            <person name="Mori K."/>
        </authorList>
    </citation>
    <scope>NUCLEOTIDE SEQUENCE [LARGE SCALE GENOMIC DNA]</scope>
    <source>
        <strain evidence="7 8">ATCC 51272</strain>
    </source>
</reference>
<dbReference type="InterPro" id="IPR012944">
    <property type="entry name" value="SusD_RagB_dom"/>
</dbReference>
<evidence type="ECO:0000256" key="3">
    <source>
        <dbReference type="ARBA" id="ARBA00022729"/>
    </source>
</evidence>
<keyword evidence="5" id="KW-0998">Cell outer membrane</keyword>
<keyword evidence="3" id="KW-0732">Signal</keyword>
<accession>A0ABV5ZGC2</accession>
<dbReference type="Gene3D" id="1.25.40.390">
    <property type="match status" value="1"/>
</dbReference>
<keyword evidence="4" id="KW-0472">Membrane</keyword>
<dbReference type="Proteomes" id="UP001589688">
    <property type="component" value="Unassembled WGS sequence"/>
</dbReference>